<proteinExistence type="predicted"/>
<dbReference type="RefSeq" id="WP_141518181.1">
    <property type="nucleotide sequence ID" value="NZ_VICE01000071.1"/>
</dbReference>
<dbReference type="EMBL" id="VICE01000071">
    <property type="protein sequence ID" value="TQD45675.1"/>
    <property type="molecule type" value="Genomic_DNA"/>
</dbReference>
<sequence>MNASPIDAPDFLPFRLDLVGQRVLWLRLDAAQREAAAFLDERALPPGPEGGWLPLSAWLRGAPTMPARPAHAIAHIGHCGSTLLSRVLDTWPDVHALREPLPLRSLADAWPTRGQADARVSAADAERLLQASWAAWSRPLPPAQRSMVKLTSSCNGLLEPLLDAFPGMRVVLLDMPLRPWLATLAKSPDSMLDAAHAAPERLRLLQARGVGEDLALHAMTLPEQCAMGWLAERLRFQALAESHPTRALRVDFEALLARPGEVLAEVAAHLALDAEGLPAALASRHWGRYSKAQDHGYTREDRAHDLALALQRHGADIAEGERWLDGMRRRHGVALD</sequence>
<keyword evidence="2" id="KW-1185">Reference proteome</keyword>
<accession>A0A508AF08</accession>
<name>A0A508AF08_9GAMM</name>
<evidence type="ECO:0000313" key="1">
    <source>
        <dbReference type="EMBL" id="TQD45675.1"/>
    </source>
</evidence>
<evidence type="ECO:0000313" key="2">
    <source>
        <dbReference type="Proteomes" id="UP000318212"/>
    </source>
</evidence>
<gene>
    <name evidence="1" type="ORF">FKV25_07550</name>
</gene>
<keyword evidence="1" id="KW-0808">Transferase</keyword>
<comment type="caution">
    <text evidence="1">The sequence shown here is derived from an EMBL/GenBank/DDBJ whole genome shotgun (WGS) entry which is preliminary data.</text>
</comment>
<dbReference type="AlphaFoldDB" id="A0A508AF08"/>
<organism evidence="1 2">
    <name type="scientific">Marilutibacter aestuarii</name>
    <dbReference type="NCBI Taxonomy" id="1706195"/>
    <lineage>
        <taxon>Bacteria</taxon>
        <taxon>Pseudomonadati</taxon>
        <taxon>Pseudomonadota</taxon>
        <taxon>Gammaproteobacteria</taxon>
        <taxon>Lysobacterales</taxon>
        <taxon>Lysobacteraceae</taxon>
        <taxon>Marilutibacter</taxon>
    </lineage>
</organism>
<dbReference type="InterPro" id="IPR027417">
    <property type="entry name" value="P-loop_NTPase"/>
</dbReference>
<dbReference type="OrthoDB" id="3397773at2"/>
<reference evidence="1 2" key="1">
    <citation type="submission" date="2019-06" db="EMBL/GenBank/DDBJ databases">
        <title>Lysobacter alkalisoli sp. nov. isolated from saline soil.</title>
        <authorList>
            <person name="Sun J.-Q."/>
            <person name="Xu L."/>
        </authorList>
    </citation>
    <scope>NUCLEOTIDE SEQUENCE [LARGE SCALE GENOMIC DNA]</scope>
    <source>
        <strain evidence="1 2">JCM 31130</strain>
    </source>
</reference>
<dbReference type="Gene3D" id="3.40.50.300">
    <property type="entry name" value="P-loop containing nucleotide triphosphate hydrolases"/>
    <property type="match status" value="1"/>
</dbReference>
<protein>
    <submittedName>
        <fullName evidence="1">Sulfotransferase</fullName>
    </submittedName>
</protein>
<dbReference type="GO" id="GO:0016740">
    <property type="term" value="F:transferase activity"/>
    <property type="evidence" value="ECO:0007669"/>
    <property type="project" value="UniProtKB-KW"/>
</dbReference>
<dbReference type="SUPFAM" id="SSF52540">
    <property type="entry name" value="P-loop containing nucleoside triphosphate hydrolases"/>
    <property type="match status" value="1"/>
</dbReference>
<dbReference type="Proteomes" id="UP000318212">
    <property type="component" value="Unassembled WGS sequence"/>
</dbReference>